<feature type="transmembrane region" description="Helical" evidence="7">
    <location>
        <begin position="30"/>
        <end position="49"/>
    </location>
</feature>
<accession>A0ABW4RIB8</accession>
<comment type="similarity">
    <text evidence="5">Belongs to the bacteriophage holin family. Cp-1 holin subfamily.</text>
</comment>
<dbReference type="RefSeq" id="WP_347325865.1">
    <property type="nucleotide sequence ID" value="NZ_JBCGUH010000007.1"/>
</dbReference>
<evidence type="ECO:0000256" key="5">
    <source>
        <dbReference type="ARBA" id="ARBA00023600"/>
    </source>
</evidence>
<feature type="transmembrane region" description="Helical" evidence="7">
    <location>
        <begin position="7"/>
        <end position="24"/>
    </location>
</feature>
<evidence type="ECO:0000256" key="2">
    <source>
        <dbReference type="ARBA" id="ARBA00022692"/>
    </source>
</evidence>
<name>A0ABW4RIB8_9BACL</name>
<organism evidence="8 9">
    <name type="scientific">Paenibacillus wenxiniae</name>
    <dbReference type="NCBI Taxonomy" id="1636843"/>
    <lineage>
        <taxon>Bacteria</taxon>
        <taxon>Bacillati</taxon>
        <taxon>Bacillota</taxon>
        <taxon>Bacilli</taxon>
        <taxon>Bacillales</taxon>
        <taxon>Paenibacillaceae</taxon>
        <taxon>Paenibacillus</taxon>
    </lineage>
</organism>
<dbReference type="Proteomes" id="UP001597233">
    <property type="component" value="Unassembled WGS sequence"/>
</dbReference>
<dbReference type="NCBIfam" id="TIGR01593">
    <property type="entry name" value="holin_tox_secr"/>
    <property type="match status" value="1"/>
</dbReference>
<dbReference type="Pfam" id="PF05105">
    <property type="entry name" value="Phage_holin_4_1"/>
    <property type="match status" value="1"/>
</dbReference>
<proteinExistence type="inferred from homology"/>
<protein>
    <submittedName>
        <fullName evidence="8">Holin family protein</fullName>
    </submittedName>
</protein>
<evidence type="ECO:0000313" key="8">
    <source>
        <dbReference type="EMBL" id="MFD1885570.1"/>
    </source>
</evidence>
<evidence type="ECO:0000256" key="1">
    <source>
        <dbReference type="ARBA" id="ARBA00004141"/>
    </source>
</evidence>
<evidence type="ECO:0000256" key="3">
    <source>
        <dbReference type="ARBA" id="ARBA00022989"/>
    </source>
</evidence>
<gene>
    <name evidence="8" type="ORF">ACFSC9_08515</name>
</gene>
<evidence type="ECO:0000256" key="6">
    <source>
        <dbReference type="SAM" id="MobiDB-lite"/>
    </source>
</evidence>
<keyword evidence="4 7" id="KW-0472">Membrane</keyword>
<keyword evidence="3 7" id="KW-1133">Transmembrane helix</keyword>
<keyword evidence="9" id="KW-1185">Reference proteome</keyword>
<feature type="region of interest" description="Disordered" evidence="6">
    <location>
        <begin position="140"/>
        <end position="164"/>
    </location>
</feature>
<dbReference type="EMBL" id="JBHUEH010000011">
    <property type="protein sequence ID" value="MFD1885570.1"/>
    <property type="molecule type" value="Genomic_DNA"/>
</dbReference>
<evidence type="ECO:0000313" key="9">
    <source>
        <dbReference type="Proteomes" id="UP001597233"/>
    </source>
</evidence>
<sequence>MGDEVSQIIRVAATAVGAVVGYAFGGWNVLIHLLLILVVVDWLTGWAAAWMRGELKSRKAFYGATRKVAIFLIVTVAHFIDAALNLSVFQDAVVFFYIANELLSVIENAGKMGLPMPDVLRNAVGIFESKTKPVENPVLIPEAQPEAVKEEKSEEDEKVGHEQI</sequence>
<comment type="subcellular location">
    <subcellularLocation>
        <location evidence="1">Membrane</location>
        <topology evidence="1">Multi-pass membrane protein</topology>
    </subcellularLocation>
</comment>
<evidence type="ECO:0000256" key="4">
    <source>
        <dbReference type="ARBA" id="ARBA00023136"/>
    </source>
</evidence>
<reference evidence="9" key="1">
    <citation type="journal article" date="2019" name="Int. J. Syst. Evol. Microbiol.">
        <title>The Global Catalogue of Microorganisms (GCM) 10K type strain sequencing project: providing services to taxonomists for standard genome sequencing and annotation.</title>
        <authorList>
            <consortium name="The Broad Institute Genomics Platform"/>
            <consortium name="The Broad Institute Genome Sequencing Center for Infectious Disease"/>
            <person name="Wu L."/>
            <person name="Ma J."/>
        </authorList>
    </citation>
    <scope>NUCLEOTIDE SEQUENCE [LARGE SCALE GENOMIC DNA]</scope>
    <source>
        <strain evidence="9">CCUG 54950</strain>
    </source>
</reference>
<keyword evidence="2 7" id="KW-0812">Transmembrane</keyword>
<dbReference type="InterPro" id="IPR006480">
    <property type="entry name" value="Phage_holin_4_1"/>
</dbReference>
<evidence type="ECO:0000256" key="7">
    <source>
        <dbReference type="SAM" id="Phobius"/>
    </source>
</evidence>
<feature type="transmembrane region" description="Helical" evidence="7">
    <location>
        <begin position="61"/>
        <end position="80"/>
    </location>
</feature>
<comment type="caution">
    <text evidence="8">The sequence shown here is derived from an EMBL/GenBank/DDBJ whole genome shotgun (WGS) entry which is preliminary data.</text>
</comment>